<dbReference type="Proteomes" id="UP000016928">
    <property type="component" value="Unassembled WGS sequence"/>
</dbReference>
<organism evidence="2 3">
    <name type="scientific">Fusarium oxysporum f. sp. cubense (strain race 1)</name>
    <name type="common">Panama disease fungus</name>
    <dbReference type="NCBI Taxonomy" id="1229664"/>
    <lineage>
        <taxon>Eukaryota</taxon>
        <taxon>Fungi</taxon>
        <taxon>Dikarya</taxon>
        <taxon>Ascomycota</taxon>
        <taxon>Pezizomycotina</taxon>
        <taxon>Sordariomycetes</taxon>
        <taxon>Hypocreomycetidae</taxon>
        <taxon>Hypocreales</taxon>
        <taxon>Nectriaceae</taxon>
        <taxon>Fusarium</taxon>
        <taxon>Fusarium oxysporum species complex</taxon>
    </lineage>
</organism>
<reference evidence="3" key="1">
    <citation type="submission" date="2012-09" db="EMBL/GenBank/DDBJ databases">
        <title>Genome sequencing and comparative transcriptomics of race 1 and race 4 of banana pathogen: Fusarium oxysporum f. sp. cubense.</title>
        <authorList>
            <person name="Fang X."/>
            <person name="Huang J."/>
        </authorList>
    </citation>
    <scope>NUCLEOTIDE SEQUENCE [LARGE SCALE GENOMIC DNA]</scope>
    <source>
        <strain evidence="3">race 1</strain>
    </source>
</reference>
<dbReference type="EMBL" id="KB730369">
    <property type="protein sequence ID" value="ENH66635.1"/>
    <property type="molecule type" value="Genomic_DNA"/>
</dbReference>
<dbReference type="AlphaFoldDB" id="N4U9J3"/>
<feature type="region of interest" description="Disordered" evidence="1">
    <location>
        <begin position="1"/>
        <end position="35"/>
    </location>
</feature>
<dbReference type="HOGENOM" id="CLU_206085_0_0_1"/>
<dbReference type="GO" id="GO:0008270">
    <property type="term" value="F:zinc ion binding"/>
    <property type="evidence" value="ECO:0007669"/>
    <property type="project" value="InterPro"/>
</dbReference>
<evidence type="ECO:0000256" key="1">
    <source>
        <dbReference type="SAM" id="MobiDB-lite"/>
    </source>
</evidence>
<dbReference type="InterPro" id="IPR036875">
    <property type="entry name" value="Znf_CCHC_sf"/>
</dbReference>
<dbReference type="GO" id="GO:0003676">
    <property type="term" value="F:nucleic acid binding"/>
    <property type="evidence" value="ECO:0007669"/>
    <property type="project" value="InterPro"/>
</dbReference>
<proteinExistence type="predicted"/>
<evidence type="ECO:0008006" key="4">
    <source>
        <dbReference type="Google" id="ProtNLM"/>
    </source>
</evidence>
<dbReference type="VEuPathDB" id="FungiDB:FOC1_g10000501"/>
<accession>N4U9J3</accession>
<protein>
    <recommendedName>
        <fullName evidence="4">CCHC-type domain-containing protein</fullName>
    </recommendedName>
</protein>
<dbReference type="SUPFAM" id="SSF57756">
    <property type="entry name" value="Retrovirus zinc finger-like domains"/>
    <property type="match status" value="1"/>
</dbReference>
<reference evidence="3" key="2">
    <citation type="journal article" date="2014" name="PLoS ONE">
        <title>Genome and Transcriptome Analysis of the Fungal Pathogen Fusarium oxysporum f. sp. cubense Causing Banana Vascular Wilt Disease.</title>
        <authorList>
            <person name="Guo L."/>
            <person name="Han L."/>
            <person name="Yang L."/>
            <person name="Zeng H."/>
            <person name="Fan D."/>
            <person name="Zhu Y."/>
            <person name="Feng Y."/>
            <person name="Wang G."/>
            <person name="Peng C."/>
            <person name="Jiang X."/>
            <person name="Zhou D."/>
            <person name="Ni P."/>
            <person name="Liang C."/>
            <person name="Liu L."/>
            <person name="Wang J."/>
            <person name="Mao C."/>
            <person name="Fang X."/>
            <person name="Peng M."/>
            <person name="Huang J."/>
        </authorList>
    </citation>
    <scope>NUCLEOTIDE SEQUENCE [LARGE SCALE GENOMIC DNA]</scope>
    <source>
        <strain evidence="3">race 1</strain>
    </source>
</reference>
<gene>
    <name evidence="2" type="ORF">FOC1_g10000501</name>
</gene>
<evidence type="ECO:0000313" key="2">
    <source>
        <dbReference type="EMBL" id="ENH66635.1"/>
    </source>
</evidence>
<name>N4U9J3_FUSC1</name>
<sequence length="66" mass="7116">MTIDEGREAISQMDVDTQGVAELSRSGDRGGSARLKESRCGICGKAGHNRRTCQIIVYISGEEDSN</sequence>
<evidence type="ECO:0000313" key="3">
    <source>
        <dbReference type="Proteomes" id="UP000016928"/>
    </source>
</evidence>